<keyword evidence="3" id="KW-0201">Cytochrome c-type biogenesis</keyword>
<evidence type="ECO:0000313" key="9">
    <source>
        <dbReference type="Proteomes" id="UP000033423"/>
    </source>
</evidence>
<evidence type="ECO:0000313" key="8">
    <source>
        <dbReference type="EMBL" id="KJU81676.1"/>
    </source>
</evidence>
<comment type="subcellular location">
    <subcellularLocation>
        <location evidence="1">Membrane</location>
        <topology evidence="1">Multi-pass membrane protein</topology>
    </subcellularLocation>
</comment>
<gene>
    <name evidence="8" type="ORF">MBAV_006130</name>
</gene>
<comment type="caution">
    <text evidence="8">The sequence shown here is derived from an EMBL/GenBank/DDBJ whole genome shotgun (WGS) entry which is preliminary data.</text>
</comment>
<keyword evidence="5 6" id="KW-0472">Membrane</keyword>
<accession>A0A0F3GIG1</accession>
<feature type="transmembrane region" description="Helical" evidence="6">
    <location>
        <begin position="182"/>
        <end position="205"/>
    </location>
</feature>
<dbReference type="PANTHER" id="PTHR30071">
    <property type="entry name" value="HEME EXPORTER PROTEIN C"/>
    <property type="match status" value="1"/>
</dbReference>
<feature type="transmembrane region" description="Helical" evidence="6">
    <location>
        <begin position="220"/>
        <end position="235"/>
    </location>
</feature>
<feature type="transmembrane region" description="Helical" evidence="6">
    <location>
        <begin position="12"/>
        <end position="30"/>
    </location>
</feature>
<reference evidence="8 9" key="1">
    <citation type="submission" date="2015-02" db="EMBL/GenBank/DDBJ databases">
        <title>Single-cell genomics of uncultivated deep-branching MTB reveals a conserved set of magnetosome genes.</title>
        <authorList>
            <person name="Kolinko S."/>
            <person name="Richter M."/>
            <person name="Glockner F.O."/>
            <person name="Brachmann A."/>
            <person name="Schuler D."/>
        </authorList>
    </citation>
    <scope>NUCLEOTIDE SEQUENCE [LARGE SCALE GENOMIC DNA]</scope>
    <source>
        <strain evidence="8">TM-1</strain>
    </source>
</reference>
<keyword evidence="9" id="KW-1185">Reference proteome</keyword>
<evidence type="ECO:0000256" key="3">
    <source>
        <dbReference type="ARBA" id="ARBA00022748"/>
    </source>
</evidence>
<dbReference type="PANTHER" id="PTHR30071:SF1">
    <property type="entry name" value="CYTOCHROME B_B6 PROTEIN-RELATED"/>
    <property type="match status" value="1"/>
</dbReference>
<keyword evidence="2 6" id="KW-0812">Transmembrane</keyword>
<dbReference type="PATRIC" id="fig|29290.4.peg.8108"/>
<protein>
    <submittedName>
        <fullName evidence="8">Cytochrome c-type biogenesis protein CcsB</fullName>
    </submittedName>
</protein>
<dbReference type="GO" id="GO:0020037">
    <property type="term" value="F:heme binding"/>
    <property type="evidence" value="ECO:0007669"/>
    <property type="project" value="InterPro"/>
</dbReference>
<dbReference type="InterPro" id="IPR002541">
    <property type="entry name" value="Cyt_c_assembly"/>
</dbReference>
<proteinExistence type="predicted"/>
<dbReference type="GO" id="GO:0005886">
    <property type="term" value="C:plasma membrane"/>
    <property type="evidence" value="ECO:0007669"/>
    <property type="project" value="TreeGrafter"/>
</dbReference>
<dbReference type="EMBL" id="LACI01002607">
    <property type="protein sequence ID" value="KJU81676.1"/>
    <property type="molecule type" value="Genomic_DNA"/>
</dbReference>
<feature type="transmembrane region" description="Helical" evidence="6">
    <location>
        <begin position="99"/>
        <end position="118"/>
    </location>
</feature>
<evidence type="ECO:0000256" key="5">
    <source>
        <dbReference type="ARBA" id="ARBA00023136"/>
    </source>
</evidence>
<evidence type="ECO:0000256" key="2">
    <source>
        <dbReference type="ARBA" id="ARBA00022692"/>
    </source>
</evidence>
<evidence type="ECO:0000256" key="1">
    <source>
        <dbReference type="ARBA" id="ARBA00004141"/>
    </source>
</evidence>
<dbReference type="GO" id="GO:0017004">
    <property type="term" value="P:cytochrome complex assembly"/>
    <property type="evidence" value="ECO:0007669"/>
    <property type="project" value="UniProtKB-KW"/>
</dbReference>
<evidence type="ECO:0000259" key="7">
    <source>
        <dbReference type="Pfam" id="PF01578"/>
    </source>
</evidence>
<keyword evidence="4 6" id="KW-1133">Transmembrane helix</keyword>
<dbReference type="Proteomes" id="UP000033423">
    <property type="component" value="Unassembled WGS sequence"/>
</dbReference>
<sequence>MFLELVTTFFELALSCYFTAAILGIVELAVGKASVSRAMKVLIALGFVLHTVNVFLRYVVGGQMPIASMHEATSFLTWSIVLIFLIIELKYEISLLGSFVMPGVFILMLSSSVLPRQIKPIDPTLQGYWLWIHTTLAFLGDAAFAVACGIGVMYLVQERFVKSKKLGGLFHRLPSLQILDDINYRLLTIGFPLLTLAIITGAVWAEGVWGTFWRWDPKEVWSLITWLFYAMVLHVRTHSGWHGKKSAILSVIGFAAVLFTFFGVNLLLKSLHEF</sequence>
<organism evidence="8 9">
    <name type="scientific">Candidatus Magnetobacterium bavaricum</name>
    <dbReference type="NCBI Taxonomy" id="29290"/>
    <lineage>
        <taxon>Bacteria</taxon>
        <taxon>Pseudomonadati</taxon>
        <taxon>Nitrospirota</taxon>
        <taxon>Thermodesulfovibrionia</taxon>
        <taxon>Thermodesulfovibrionales</taxon>
        <taxon>Candidatus Magnetobacteriaceae</taxon>
        <taxon>Candidatus Magnetobacterium</taxon>
    </lineage>
</organism>
<feature type="transmembrane region" description="Helical" evidence="6">
    <location>
        <begin position="42"/>
        <end position="60"/>
    </location>
</feature>
<dbReference type="AlphaFoldDB" id="A0A0F3GIG1"/>
<name>A0A0F3GIG1_9BACT</name>
<feature type="domain" description="Cytochrome c assembly protein" evidence="7">
    <location>
        <begin position="70"/>
        <end position="272"/>
    </location>
</feature>
<feature type="transmembrane region" description="Helical" evidence="6">
    <location>
        <begin position="247"/>
        <end position="268"/>
    </location>
</feature>
<evidence type="ECO:0000256" key="6">
    <source>
        <dbReference type="SAM" id="Phobius"/>
    </source>
</evidence>
<evidence type="ECO:0000256" key="4">
    <source>
        <dbReference type="ARBA" id="ARBA00022989"/>
    </source>
</evidence>
<dbReference type="InterPro" id="IPR017562">
    <property type="entry name" value="Cyt_c_biogenesis_CcsA"/>
</dbReference>
<dbReference type="NCBIfam" id="TIGR03144">
    <property type="entry name" value="cytochr_II_ccsB"/>
    <property type="match status" value="1"/>
</dbReference>
<feature type="transmembrane region" description="Helical" evidence="6">
    <location>
        <begin position="130"/>
        <end position="156"/>
    </location>
</feature>
<dbReference type="Pfam" id="PF01578">
    <property type="entry name" value="Cytochrom_C_asm"/>
    <property type="match status" value="1"/>
</dbReference>
<dbReference type="InterPro" id="IPR045062">
    <property type="entry name" value="Cyt_c_biogenesis_CcsA/CcmC"/>
</dbReference>
<feature type="transmembrane region" description="Helical" evidence="6">
    <location>
        <begin position="66"/>
        <end position="87"/>
    </location>
</feature>